<dbReference type="EMBL" id="RSDW01000001">
    <property type="protein sequence ID" value="RSL17426.1"/>
    <property type="molecule type" value="Genomic_DNA"/>
</dbReference>
<comment type="caution">
    <text evidence="2">The sequence shown here is derived from an EMBL/GenBank/DDBJ whole genome shotgun (WGS) entry which is preliminary data.</text>
</comment>
<name>A0A428MKM7_9BACT</name>
<proteinExistence type="predicted"/>
<evidence type="ECO:0000313" key="3">
    <source>
        <dbReference type="Proteomes" id="UP000269669"/>
    </source>
</evidence>
<evidence type="ECO:0000256" key="1">
    <source>
        <dbReference type="SAM" id="Phobius"/>
    </source>
</evidence>
<dbReference type="Proteomes" id="UP000269669">
    <property type="component" value="Unassembled WGS sequence"/>
</dbReference>
<organism evidence="2 3">
    <name type="scientific">Edaphobacter aggregans</name>
    <dbReference type="NCBI Taxonomy" id="570835"/>
    <lineage>
        <taxon>Bacteria</taxon>
        <taxon>Pseudomonadati</taxon>
        <taxon>Acidobacteriota</taxon>
        <taxon>Terriglobia</taxon>
        <taxon>Terriglobales</taxon>
        <taxon>Acidobacteriaceae</taxon>
        <taxon>Edaphobacter</taxon>
    </lineage>
</organism>
<dbReference type="AlphaFoldDB" id="A0A428MKM7"/>
<keyword evidence="3" id="KW-1185">Reference proteome</keyword>
<accession>A0A428MKM7</accession>
<feature type="transmembrane region" description="Helical" evidence="1">
    <location>
        <begin position="72"/>
        <end position="90"/>
    </location>
</feature>
<sequence length="99" mass="11320">MKKFLSTFLQFFLFLLTFAIGSFAHPFNLRWGLTVTTPTVTRYFVPDGLLLMVILLILILIMEALMKRLRTFAPWTALAFVLAAIVGYAMKLGFITRDL</sequence>
<keyword evidence="1" id="KW-1133">Transmembrane helix</keyword>
<dbReference type="RefSeq" id="WP_125485916.1">
    <property type="nucleotide sequence ID" value="NZ_RSDW01000001.1"/>
</dbReference>
<feature type="transmembrane region" description="Helical" evidence="1">
    <location>
        <begin position="48"/>
        <end position="65"/>
    </location>
</feature>
<protein>
    <submittedName>
        <fullName evidence="2">Uncharacterized protein</fullName>
    </submittedName>
</protein>
<reference evidence="2 3" key="1">
    <citation type="submission" date="2018-12" db="EMBL/GenBank/DDBJ databases">
        <title>Sequencing of bacterial isolates from soil warming experiment in Harvard Forest, Massachusetts, USA.</title>
        <authorList>
            <person name="Deangelis K."/>
        </authorList>
    </citation>
    <scope>NUCLEOTIDE SEQUENCE [LARGE SCALE GENOMIC DNA]</scope>
    <source>
        <strain evidence="2 3">EB153</strain>
    </source>
</reference>
<dbReference type="OrthoDB" id="121412at2"/>
<evidence type="ECO:0000313" key="2">
    <source>
        <dbReference type="EMBL" id="RSL17426.1"/>
    </source>
</evidence>
<gene>
    <name evidence="2" type="ORF">EDE15_2960</name>
</gene>
<keyword evidence="1" id="KW-0812">Transmembrane</keyword>
<keyword evidence="1" id="KW-0472">Membrane</keyword>